<keyword evidence="1" id="KW-0732">Signal</keyword>
<name>A0A367V8S5_9PROT</name>
<evidence type="ECO:0000313" key="2">
    <source>
        <dbReference type="EMBL" id="RCK21429.1"/>
    </source>
</evidence>
<dbReference type="AlphaFoldDB" id="A0A367V8S5"/>
<dbReference type="RefSeq" id="WP_062955514.1">
    <property type="nucleotide sequence ID" value="NZ_JPWB01000005.1"/>
</dbReference>
<organism evidence="2 3">
    <name type="scientific">Thalassospira profundimaris</name>
    <dbReference type="NCBI Taxonomy" id="502049"/>
    <lineage>
        <taxon>Bacteria</taxon>
        <taxon>Pseudomonadati</taxon>
        <taxon>Pseudomonadota</taxon>
        <taxon>Alphaproteobacteria</taxon>
        <taxon>Rhodospirillales</taxon>
        <taxon>Thalassospiraceae</taxon>
        <taxon>Thalassospira</taxon>
    </lineage>
</organism>
<feature type="chain" id="PRO_5017076237" description="Lipoprotein" evidence="1">
    <location>
        <begin position="21"/>
        <end position="238"/>
    </location>
</feature>
<protein>
    <recommendedName>
        <fullName evidence="4">Lipoprotein</fullName>
    </recommendedName>
</protein>
<dbReference type="PROSITE" id="PS51257">
    <property type="entry name" value="PROKAR_LIPOPROTEIN"/>
    <property type="match status" value="1"/>
</dbReference>
<evidence type="ECO:0000313" key="3">
    <source>
        <dbReference type="Proteomes" id="UP000253061"/>
    </source>
</evidence>
<dbReference type="Proteomes" id="UP000253061">
    <property type="component" value="Unassembled WGS sequence"/>
</dbReference>
<comment type="caution">
    <text evidence="2">The sequence shown here is derived from an EMBL/GenBank/DDBJ whole genome shotgun (WGS) entry which is preliminary data.</text>
</comment>
<accession>A0A367V8S5</accession>
<feature type="signal peptide" evidence="1">
    <location>
        <begin position="1"/>
        <end position="20"/>
    </location>
</feature>
<evidence type="ECO:0000256" key="1">
    <source>
        <dbReference type="SAM" id="SignalP"/>
    </source>
</evidence>
<proteinExistence type="predicted"/>
<sequence>MIKKLVALATAALLTGCVTAADKFQTDMPIGTVVTDKVSTPQGDVLLPPGKWTVVGKDLFRNNNYHPFGQVALAQISVTKELDGLVFFTTPLESHFGYGFYATGACDRREGDLYHEKSSNQELGVQGCFSVRDLGVSLDDSDEAHLTQADSYLDTHNVYRHDSMLFSAYRVVRGHKLLVVQYGFNYRQPTGNVIPGYTPAEKFNYDKSFGRELWKTNLETVIAWSKEKEDTIRSTFLD</sequence>
<reference evidence="2 3" key="1">
    <citation type="submission" date="2014-07" db="EMBL/GenBank/DDBJ databases">
        <title>Draft genome sequence of Thalassospira profundimaris R8-17.</title>
        <authorList>
            <person name="Lai Q."/>
            <person name="Shao Z."/>
        </authorList>
    </citation>
    <scope>NUCLEOTIDE SEQUENCE [LARGE SCALE GENOMIC DNA]</scope>
    <source>
        <strain evidence="2 3">R8-17</strain>
    </source>
</reference>
<dbReference type="EMBL" id="JPWB01000005">
    <property type="protein sequence ID" value="RCK21429.1"/>
    <property type="molecule type" value="Genomic_DNA"/>
</dbReference>
<gene>
    <name evidence="2" type="ORF">TH6_12485</name>
</gene>
<evidence type="ECO:0008006" key="4">
    <source>
        <dbReference type="Google" id="ProtNLM"/>
    </source>
</evidence>